<protein>
    <submittedName>
        <fullName evidence="2">Ser/Thr protein kinase RdoA (MazF antagonist)</fullName>
    </submittedName>
</protein>
<feature type="domain" description="Aminoglycoside phosphotransferase" evidence="1">
    <location>
        <begin position="107"/>
        <end position="178"/>
    </location>
</feature>
<keyword evidence="3" id="KW-1185">Reference proteome</keyword>
<dbReference type="GO" id="GO:0016301">
    <property type="term" value="F:kinase activity"/>
    <property type="evidence" value="ECO:0007669"/>
    <property type="project" value="UniProtKB-KW"/>
</dbReference>
<dbReference type="InterPro" id="IPR011009">
    <property type="entry name" value="Kinase-like_dom_sf"/>
</dbReference>
<dbReference type="InterPro" id="IPR002575">
    <property type="entry name" value="Aminoglycoside_PTrfase"/>
</dbReference>
<dbReference type="Proteomes" id="UP000620262">
    <property type="component" value="Unassembled WGS sequence"/>
</dbReference>
<dbReference type="SUPFAM" id="SSF56112">
    <property type="entry name" value="Protein kinase-like (PK-like)"/>
    <property type="match status" value="1"/>
</dbReference>
<name>A0ABR9J1S3_RHIVS</name>
<dbReference type="Gene3D" id="3.90.1200.10">
    <property type="match status" value="1"/>
</dbReference>
<proteinExistence type="predicted"/>
<organism evidence="2 3">
    <name type="scientific">Rhizobium viscosum</name>
    <name type="common">Arthrobacter viscosus</name>
    <dbReference type="NCBI Taxonomy" id="1673"/>
    <lineage>
        <taxon>Bacteria</taxon>
        <taxon>Pseudomonadati</taxon>
        <taxon>Pseudomonadota</taxon>
        <taxon>Alphaproteobacteria</taxon>
        <taxon>Hyphomicrobiales</taxon>
        <taxon>Rhizobiaceae</taxon>
        <taxon>Rhizobium/Agrobacterium group</taxon>
        <taxon>Rhizobium</taxon>
    </lineage>
</organism>
<sequence length="239" mass="26400">MSTEETPLTGGRITAGVVRVGDTVRRPVTRDRTHVHNLLLHLEERGFDAVPRFLGVDDQQREVLSFIPGYVPDDLGHFDDAQLAAAVRLLRRFHDATSDFPLVRDMGAEVMCHNDWGPPNAVFRDHLPCGMIDFDTLAPGLRLWDLGYFAFVWLDLGNDDYTGDEQIRRLEVVAQAYGLASCTVCRIAIHALARQTTLATAGRVQGKADMAEWAAAAADWTVLNVLEQLSPTGYSLPTG</sequence>
<keyword evidence="2" id="KW-0418">Kinase</keyword>
<dbReference type="RefSeq" id="WP_192732938.1">
    <property type="nucleotide sequence ID" value="NZ_BAAAVL010000015.1"/>
</dbReference>
<dbReference type="EMBL" id="JADBEC010000003">
    <property type="protein sequence ID" value="MBE1509331.1"/>
    <property type="molecule type" value="Genomic_DNA"/>
</dbReference>
<evidence type="ECO:0000259" key="1">
    <source>
        <dbReference type="Pfam" id="PF01636"/>
    </source>
</evidence>
<reference evidence="2 3" key="1">
    <citation type="submission" date="2020-10" db="EMBL/GenBank/DDBJ databases">
        <title>Sequencing the genomes of 1000 actinobacteria strains.</title>
        <authorList>
            <person name="Klenk H.-P."/>
        </authorList>
    </citation>
    <scope>NUCLEOTIDE SEQUENCE [LARGE SCALE GENOMIC DNA]</scope>
    <source>
        <strain evidence="2 3">DSM 7307</strain>
    </source>
</reference>
<dbReference type="Pfam" id="PF01636">
    <property type="entry name" value="APH"/>
    <property type="match status" value="1"/>
</dbReference>
<evidence type="ECO:0000313" key="3">
    <source>
        <dbReference type="Proteomes" id="UP000620262"/>
    </source>
</evidence>
<evidence type="ECO:0000313" key="2">
    <source>
        <dbReference type="EMBL" id="MBE1509331.1"/>
    </source>
</evidence>
<keyword evidence="2" id="KW-0808">Transferase</keyword>
<gene>
    <name evidence="2" type="ORF">H4W29_006578</name>
</gene>
<comment type="caution">
    <text evidence="2">The sequence shown here is derived from an EMBL/GenBank/DDBJ whole genome shotgun (WGS) entry which is preliminary data.</text>
</comment>
<accession>A0ABR9J1S3</accession>